<evidence type="ECO:0000313" key="3">
    <source>
        <dbReference type="Proteomes" id="UP000293045"/>
    </source>
</evidence>
<dbReference type="AlphaFoldDB" id="A0A4Q9KZC3"/>
<evidence type="ECO:0000313" key="2">
    <source>
        <dbReference type="EMBL" id="TBU00374.1"/>
    </source>
</evidence>
<feature type="signal peptide" evidence="1">
    <location>
        <begin position="1"/>
        <end position="17"/>
    </location>
</feature>
<dbReference type="EMBL" id="PIXR01001705">
    <property type="protein sequence ID" value="TBU00374.1"/>
    <property type="molecule type" value="Genomic_DNA"/>
</dbReference>
<reference evidence="2 3" key="1">
    <citation type="submission" date="2017-12" db="EMBL/GenBank/DDBJ databases">
        <authorList>
            <person name="Pombert J.-F."/>
            <person name="Haag K.L."/>
            <person name="Ebert D."/>
        </authorList>
    </citation>
    <scope>NUCLEOTIDE SEQUENCE [LARGE SCALE GENOMIC DNA]</scope>
    <source>
        <strain evidence="2">IL-BN-2</strain>
    </source>
</reference>
<dbReference type="VEuPathDB" id="MicrosporidiaDB:CWI39_1705p0010"/>
<dbReference type="Proteomes" id="UP000293045">
    <property type="component" value="Unassembled WGS sequence"/>
</dbReference>
<keyword evidence="1" id="KW-0732">Signal</keyword>
<organism evidence="2 3">
    <name type="scientific">Hamiltosporidium magnivora</name>
    <dbReference type="NCBI Taxonomy" id="148818"/>
    <lineage>
        <taxon>Eukaryota</taxon>
        <taxon>Fungi</taxon>
        <taxon>Fungi incertae sedis</taxon>
        <taxon>Microsporidia</taxon>
        <taxon>Dubosqiidae</taxon>
        <taxon>Hamiltosporidium</taxon>
    </lineage>
</organism>
<name>A0A4Q9KZC3_9MICR</name>
<feature type="chain" id="PRO_5021026680" evidence="1">
    <location>
        <begin position="18"/>
        <end position="780"/>
    </location>
</feature>
<accession>A0A4Q9KZC3</accession>
<protein>
    <submittedName>
        <fullName evidence="2">Uncharacterized protein</fullName>
    </submittedName>
</protein>
<proteinExistence type="predicted"/>
<evidence type="ECO:0000256" key="1">
    <source>
        <dbReference type="SAM" id="SignalP"/>
    </source>
</evidence>
<gene>
    <name evidence="2" type="ORF">CWI39_1705p0010</name>
</gene>
<sequence length="780" mass="92902">MSGNILFLAYILGFCYCSNEITFLLNASFLEETIDRKNIDESFSYCCKPKNDVINCSGDHFLKNNCIACTNYGSDVPHFLLKKHTISYPNDFPLISKYIERVIRETKDDNVEIILENCFYDDFIVLLKNLKDPDNILAQLRTPDFNFILNFFAKFEISYSKHLKLFLKSLGVNIFLHDVSSKKQNSIEFPNDSIDKMNTGLIIVFIEQLLKFYFLKLSKMIYLFKKNVYYLDLERDYRKKLFSEKTRMTISNHNQTLFNKYMQKSLFFESLKILLIAMKLKKLVIDSFSKEYKWKQSDFINMIPFSCAKIEILTYYAEPNLLKYLYLILTRPTIKKFKLSVNIITDETVNFLKMIKVPKQHICIHFDSHKSFSLLEHIFEIIDCIPEAHISLILSYTIFNNSLFLPKKYLKIIGNERLTLQVCNILAINFWIYEYWNSPNIEKFIKTLMISSHSVLDNKQMKILGRFKNIKEFFYFYICNTTFPKLTNHKFDFLSNFELLKKIRLQNANIDTKLIRFIFYSKTLKHVYFDRVDLSKISESCLEFKGENLYLEKIFILYCFGEIPINLLKYLQNFKSIKNIKVSTYDSYQNFLYFEINFYIKKDREFEFFYNKQNHKNHLYIKKLSICHIMLNSNTANIIFNQKWKLSRILEIKLEDITLSIKNIIFITALKSIKHISLKEVRFINCGFKDFLSETILSQLFVIHLNNINLYKSDLARVSQLKEIKFIQLNFCRISDENLAILININFKRLKEFILQTERPAFFLKKQYAEISPSSHLRVL</sequence>
<comment type="caution">
    <text evidence="2">The sequence shown here is derived from an EMBL/GenBank/DDBJ whole genome shotgun (WGS) entry which is preliminary data.</text>
</comment>
<dbReference type="VEuPathDB" id="MicrosporidiaDB:CWI36_1355p0010"/>